<dbReference type="KEGG" id="cex:CSE_00550"/>
<dbReference type="Proteomes" id="UP000004793">
    <property type="component" value="Chromosome"/>
</dbReference>
<evidence type="ECO:0000313" key="2">
    <source>
        <dbReference type="Proteomes" id="UP000004793"/>
    </source>
</evidence>
<dbReference type="AlphaFoldDB" id="A0A7U6JDZ2"/>
<proteinExistence type="predicted"/>
<organism evidence="1 2">
    <name type="scientific">Caldisericum exile (strain DSM 21853 / NBRC 104410 / AZM16c01)</name>
    <dbReference type="NCBI Taxonomy" id="511051"/>
    <lineage>
        <taxon>Bacteria</taxon>
        <taxon>Pseudomonadati</taxon>
        <taxon>Caldisericota/Cryosericota group</taxon>
        <taxon>Caldisericota</taxon>
        <taxon>Caldisericia</taxon>
        <taxon>Caldisericales</taxon>
        <taxon>Caldisericaceae</taxon>
        <taxon>Caldisericum</taxon>
    </lineage>
</organism>
<keyword evidence="2" id="KW-1185">Reference proteome</keyword>
<evidence type="ECO:0000313" key="1">
    <source>
        <dbReference type="EMBL" id="BAL80181.1"/>
    </source>
</evidence>
<gene>
    <name evidence="1" type="ordered locus">CSE_00550</name>
</gene>
<protein>
    <submittedName>
        <fullName evidence="1">Uncharacterized protein</fullName>
    </submittedName>
</protein>
<accession>A0A7U6JDZ2</accession>
<sequence length="38" mass="4625">MRKLKTQNLARRRSLKNTLKFGKLEKFLENSLKIMELF</sequence>
<dbReference type="EMBL" id="AP012051">
    <property type="protein sequence ID" value="BAL80181.1"/>
    <property type="molecule type" value="Genomic_DNA"/>
</dbReference>
<name>A0A7U6JDZ2_CALEA</name>
<reference evidence="1 2" key="1">
    <citation type="submission" date="2011-01" db="EMBL/GenBank/DDBJ databases">
        <title>Whole genome sequence of Caldisericum exile AZM16c01.</title>
        <authorList>
            <person name="Narita-Yamada S."/>
            <person name="Kawakoshi A."/>
            <person name="Nakamura S."/>
            <person name="Sasagawa M."/>
            <person name="Fukada J."/>
            <person name="Sekine M."/>
            <person name="Kato Y."/>
            <person name="Fukai R."/>
            <person name="Sasaki K."/>
            <person name="Hanamaki A."/>
            <person name="Narita H."/>
            <person name="Konno Y."/>
            <person name="Mori K."/>
            <person name="Yamazaki S."/>
            <person name="Suzuki K."/>
            <person name="Fujita N."/>
        </authorList>
    </citation>
    <scope>NUCLEOTIDE SEQUENCE [LARGE SCALE GENOMIC DNA]</scope>
    <source>
        <strain evidence="2">DSM 21853 / NBRC 104410 / AZM16c01</strain>
    </source>
</reference>